<reference evidence="1" key="1">
    <citation type="submission" date="2021-03" db="EMBL/GenBank/DDBJ databases">
        <title>Draft genome sequence of rust myrtle Austropuccinia psidii MF-1, a brazilian biotype.</title>
        <authorList>
            <person name="Quecine M.C."/>
            <person name="Pachon D.M.R."/>
            <person name="Bonatelli M.L."/>
            <person name="Correr F.H."/>
            <person name="Franceschini L.M."/>
            <person name="Leite T.F."/>
            <person name="Margarido G.R.A."/>
            <person name="Almeida C.A."/>
            <person name="Ferrarezi J.A."/>
            <person name="Labate C.A."/>
        </authorList>
    </citation>
    <scope>NUCLEOTIDE SEQUENCE</scope>
    <source>
        <strain evidence="1">MF-1</strain>
    </source>
</reference>
<proteinExistence type="predicted"/>
<accession>A0A9Q3J625</accession>
<dbReference type="EMBL" id="AVOT02064675">
    <property type="protein sequence ID" value="MBW0557003.1"/>
    <property type="molecule type" value="Genomic_DNA"/>
</dbReference>
<dbReference type="OrthoDB" id="239865at2759"/>
<dbReference type="Proteomes" id="UP000765509">
    <property type="component" value="Unassembled WGS sequence"/>
</dbReference>
<protein>
    <submittedName>
        <fullName evidence="1">Uncharacterized protein</fullName>
    </submittedName>
</protein>
<keyword evidence="2" id="KW-1185">Reference proteome</keyword>
<dbReference type="PANTHER" id="PTHR13211:SF0">
    <property type="entry name" value="TELOMERASE CAJAL BODY PROTEIN 1"/>
    <property type="match status" value="1"/>
</dbReference>
<dbReference type="PANTHER" id="PTHR13211">
    <property type="entry name" value="TELOMERASE CAJAL BODY PROTEIN 1"/>
    <property type="match status" value="1"/>
</dbReference>
<dbReference type="InterPro" id="IPR051150">
    <property type="entry name" value="SWT21/TCAB1_mRNA_Telomere"/>
</dbReference>
<dbReference type="AlphaFoldDB" id="A0A9Q3J625"/>
<evidence type="ECO:0000313" key="2">
    <source>
        <dbReference type="Proteomes" id="UP000765509"/>
    </source>
</evidence>
<comment type="caution">
    <text evidence="1">The sequence shown here is derived from an EMBL/GenBank/DDBJ whole genome shotgun (WGS) entry which is preliminary data.</text>
</comment>
<evidence type="ECO:0000313" key="1">
    <source>
        <dbReference type="EMBL" id="MBW0557003.1"/>
    </source>
</evidence>
<name>A0A9Q3J625_9BASI</name>
<organism evidence="1 2">
    <name type="scientific">Austropuccinia psidii MF-1</name>
    <dbReference type="NCBI Taxonomy" id="1389203"/>
    <lineage>
        <taxon>Eukaryota</taxon>
        <taxon>Fungi</taxon>
        <taxon>Dikarya</taxon>
        <taxon>Basidiomycota</taxon>
        <taxon>Pucciniomycotina</taxon>
        <taxon>Pucciniomycetes</taxon>
        <taxon>Pucciniales</taxon>
        <taxon>Sphaerophragmiaceae</taxon>
        <taxon>Austropuccinia</taxon>
    </lineage>
</organism>
<sequence>MADSSLSTCWFPYSSLHDPSQYCFVAAVKDHPIQLLDSSNGRIRASYPIVDHTDMPSICHIKTSRWSKRYHLTGDLEFEDVPTLQKALAKIHKLGPDRPVIVNGHPLTLAKPRPLIEPRSCGQGGLPSSRGHGGFGGGYRAYPSPPVGQGGYQGQGYEDPYHSISFLAYRFAKPYFFLLGWHKQK</sequence>
<gene>
    <name evidence="1" type="ORF">O181_096718</name>
</gene>